<dbReference type="EMBL" id="KN818234">
    <property type="protein sequence ID" value="KIL66861.1"/>
    <property type="molecule type" value="Genomic_DNA"/>
</dbReference>
<feature type="region of interest" description="Disordered" evidence="1">
    <location>
        <begin position="1"/>
        <end position="25"/>
    </location>
</feature>
<gene>
    <name evidence="2" type="ORF">M378DRAFT_352925</name>
</gene>
<proteinExistence type="predicted"/>
<feature type="region of interest" description="Disordered" evidence="1">
    <location>
        <begin position="39"/>
        <end position="145"/>
    </location>
</feature>
<feature type="region of interest" description="Disordered" evidence="1">
    <location>
        <begin position="159"/>
        <end position="196"/>
    </location>
</feature>
<evidence type="ECO:0000313" key="3">
    <source>
        <dbReference type="Proteomes" id="UP000054549"/>
    </source>
</evidence>
<organism evidence="2 3">
    <name type="scientific">Amanita muscaria (strain Koide BX008)</name>
    <dbReference type="NCBI Taxonomy" id="946122"/>
    <lineage>
        <taxon>Eukaryota</taxon>
        <taxon>Fungi</taxon>
        <taxon>Dikarya</taxon>
        <taxon>Basidiomycota</taxon>
        <taxon>Agaricomycotina</taxon>
        <taxon>Agaricomycetes</taxon>
        <taxon>Agaricomycetidae</taxon>
        <taxon>Agaricales</taxon>
        <taxon>Pluteineae</taxon>
        <taxon>Amanitaceae</taxon>
        <taxon>Amanita</taxon>
    </lineage>
</organism>
<dbReference type="InParanoid" id="A0A0C2XBW4"/>
<name>A0A0C2XBW4_AMAMK</name>
<dbReference type="HOGENOM" id="CLU_1389884_0_0_1"/>
<reference evidence="2 3" key="1">
    <citation type="submission" date="2014-04" db="EMBL/GenBank/DDBJ databases">
        <title>Evolutionary Origins and Diversification of the Mycorrhizal Mutualists.</title>
        <authorList>
            <consortium name="DOE Joint Genome Institute"/>
            <consortium name="Mycorrhizal Genomics Consortium"/>
            <person name="Kohler A."/>
            <person name="Kuo A."/>
            <person name="Nagy L.G."/>
            <person name="Floudas D."/>
            <person name="Copeland A."/>
            <person name="Barry K.W."/>
            <person name="Cichocki N."/>
            <person name="Veneault-Fourrey C."/>
            <person name="LaButti K."/>
            <person name="Lindquist E.A."/>
            <person name="Lipzen A."/>
            <person name="Lundell T."/>
            <person name="Morin E."/>
            <person name="Murat C."/>
            <person name="Riley R."/>
            <person name="Ohm R."/>
            <person name="Sun H."/>
            <person name="Tunlid A."/>
            <person name="Henrissat B."/>
            <person name="Grigoriev I.V."/>
            <person name="Hibbett D.S."/>
            <person name="Martin F."/>
        </authorList>
    </citation>
    <scope>NUCLEOTIDE SEQUENCE [LARGE SCALE GENOMIC DNA]</scope>
    <source>
        <strain evidence="2 3">Koide BX008</strain>
    </source>
</reference>
<feature type="compositionally biased region" description="Low complexity" evidence="1">
    <location>
        <begin position="181"/>
        <end position="196"/>
    </location>
</feature>
<dbReference type="Proteomes" id="UP000054549">
    <property type="component" value="Unassembled WGS sequence"/>
</dbReference>
<dbReference type="AlphaFoldDB" id="A0A0C2XBW4"/>
<evidence type="ECO:0000313" key="2">
    <source>
        <dbReference type="EMBL" id="KIL66861.1"/>
    </source>
</evidence>
<feature type="compositionally biased region" description="Polar residues" evidence="1">
    <location>
        <begin position="1"/>
        <end position="12"/>
    </location>
</feature>
<sequence>MSHSGVSSYVDNDNTRAETAYFSPKETLIQLDTQLGPCLRRRAGGSQSTAPQRPADLVTAEERVDYVDQSDDPKGAFGRPLGRSPFPFPNTTYPSSPPSLSSVSSAAPSSKQPLPTPYKPEQPQHNLNPYIPIPTPFEYADDDGDDFRGFFDFDRAWAGSYSDPNMTASQQLEGSQELAESPQTPGLSSSPSSTGE</sequence>
<feature type="compositionally biased region" description="Low complexity" evidence="1">
    <location>
        <begin position="89"/>
        <end position="110"/>
    </location>
</feature>
<keyword evidence="3" id="KW-1185">Reference proteome</keyword>
<feature type="compositionally biased region" description="Basic and acidic residues" evidence="1">
    <location>
        <begin position="60"/>
        <end position="74"/>
    </location>
</feature>
<accession>A0A0C2XBW4</accession>
<evidence type="ECO:0000256" key="1">
    <source>
        <dbReference type="SAM" id="MobiDB-lite"/>
    </source>
</evidence>
<protein>
    <submittedName>
        <fullName evidence="2">Uncharacterized protein</fullName>
    </submittedName>
</protein>
<feature type="compositionally biased region" description="Polar residues" evidence="1">
    <location>
        <begin position="162"/>
        <end position="174"/>
    </location>
</feature>